<dbReference type="EMBL" id="BMLW01000023">
    <property type="protein sequence ID" value="GGP16953.1"/>
    <property type="molecule type" value="Genomic_DNA"/>
</dbReference>
<evidence type="ECO:0000256" key="3">
    <source>
        <dbReference type="ARBA" id="ARBA00022989"/>
    </source>
</evidence>
<evidence type="ECO:0000256" key="5">
    <source>
        <dbReference type="SAM" id="Phobius"/>
    </source>
</evidence>
<name>A0ABQ2P379_9BACI</name>
<feature type="domain" description="ABC-2 type transporter transmembrane" evidence="6">
    <location>
        <begin position="25"/>
        <end position="381"/>
    </location>
</feature>
<sequence length="402" mass="45017">MSVLKSFFRQKDTLLGIAAAIAFQLIFVIVWLTGYDGVYDRTDQFSIGIVNDDLEIGEEIVTEIKDRDLFQITEYEQLNNAKENLDKRNINLLIHLPDNMMEQLQNSETVSINYFINQSAPTLTKQMMETAANSLNDQVNQQVRETIDAQIAENIPPMVAAEAPDEELAAVIEEVAGQVVDLVQENTQVHPVNANIEKTNDKEGFAITMVPLLIVLASYISAMLISQYLQITNGKLKQEHGRFSLFFGRQLINILLAAGISLLTVCLMYLFHIELDYHFIALWGIQALLLFSFLAISQFFVMLFGNPGMIFNIALTATQLVSSGAIVPRELLPSFYYELGNLLPATYGVNSYLSLIYGGGNLSADLKHLIIIIVVLLGLALVVQILFSIWDRFKIQKSRVNS</sequence>
<feature type="transmembrane region" description="Helical" evidence="5">
    <location>
        <begin position="250"/>
        <end position="271"/>
    </location>
</feature>
<keyword evidence="8" id="KW-1185">Reference proteome</keyword>
<feature type="transmembrane region" description="Helical" evidence="5">
    <location>
        <begin position="277"/>
        <end position="297"/>
    </location>
</feature>
<dbReference type="Gene3D" id="3.40.1710.10">
    <property type="entry name" value="abc type-2 transporter like domain"/>
    <property type="match status" value="1"/>
</dbReference>
<dbReference type="RefSeq" id="WP_188738473.1">
    <property type="nucleotide sequence ID" value="NZ_BMLW01000023.1"/>
</dbReference>
<dbReference type="InterPro" id="IPR013525">
    <property type="entry name" value="ABC2_TM"/>
</dbReference>
<organism evidence="7 8">
    <name type="scientific">Oceanobacillus neutriphilus</name>
    <dbReference type="NCBI Taxonomy" id="531815"/>
    <lineage>
        <taxon>Bacteria</taxon>
        <taxon>Bacillati</taxon>
        <taxon>Bacillota</taxon>
        <taxon>Bacilli</taxon>
        <taxon>Bacillales</taxon>
        <taxon>Bacillaceae</taxon>
        <taxon>Oceanobacillus</taxon>
    </lineage>
</organism>
<keyword evidence="4 5" id="KW-0472">Membrane</keyword>
<evidence type="ECO:0000313" key="8">
    <source>
        <dbReference type="Proteomes" id="UP000641206"/>
    </source>
</evidence>
<comment type="subcellular location">
    <subcellularLocation>
        <location evidence="1">Membrane</location>
        <topology evidence="1">Multi-pass membrane protein</topology>
    </subcellularLocation>
</comment>
<feature type="transmembrane region" description="Helical" evidence="5">
    <location>
        <begin position="369"/>
        <end position="390"/>
    </location>
</feature>
<accession>A0ABQ2P379</accession>
<feature type="transmembrane region" description="Helical" evidence="5">
    <location>
        <begin position="12"/>
        <end position="32"/>
    </location>
</feature>
<dbReference type="PANTHER" id="PTHR43077">
    <property type="entry name" value="TRANSPORT PERMEASE YVFS-RELATED"/>
    <property type="match status" value="1"/>
</dbReference>
<feature type="transmembrane region" description="Helical" evidence="5">
    <location>
        <begin position="205"/>
        <end position="229"/>
    </location>
</feature>
<reference evidence="8" key="1">
    <citation type="journal article" date="2019" name="Int. J. Syst. Evol. Microbiol.">
        <title>The Global Catalogue of Microorganisms (GCM) 10K type strain sequencing project: providing services to taxonomists for standard genome sequencing and annotation.</title>
        <authorList>
            <consortium name="The Broad Institute Genomics Platform"/>
            <consortium name="The Broad Institute Genome Sequencing Center for Infectious Disease"/>
            <person name="Wu L."/>
            <person name="Ma J."/>
        </authorList>
    </citation>
    <scope>NUCLEOTIDE SEQUENCE [LARGE SCALE GENOMIC DNA]</scope>
    <source>
        <strain evidence="8">CGMCC 1.7693</strain>
    </source>
</reference>
<proteinExistence type="predicted"/>
<keyword evidence="2 5" id="KW-0812">Transmembrane</keyword>
<protein>
    <recommendedName>
        <fullName evidence="6">ABC-2 type transporter transmembrane domain-containing protein</fullName>
    </recommendedName>
</protein>
<evidence type="ECO:0000259" key="6">
    <source>
        <dbReference type="Pfam" id="PF12698"/>
    </source>
</evidence>
<dbReference type="InterPro" id="IPR051328">
    <property type="entry name" value="T7SS_ABC-Transporter"/>
</dbReference>
<evidence type="ECO:0000313" key="7">
    <source>
        <dbReference type="EMBL" id="GGP16953.1"/>
    </source>
</evidence>
<dbReference type="PANTHER" id="PTHR43077:SF5">
    <property type="entry name" value="PHAGE INFECTION PROTEIN"/>
    <property type="match status" value="1"/>
</dbReference>
<evidence type="ECO:0000256" key="4">
    <source>
        <dbReference type="ARBA" id="ARBA00023136"/>
    </source>
</evidence>
<dbReference type="Proteomes" id="UP000641206">
    <property type="component" value="Unassembled WGS sequence"/>
</dbReference>
<dbReference type="Pfam" id="PF12698">
    <property type="entry name" value="ABC2_membrane_3"/>
    <property type="match status" value="1"/>
</dbReference>
<evidence type="ECO:0000256" key="1">
    <source>
        <dbReference type="ARBA" id="ARBA00004141"/>
    </source>
</evidence>
<gene>
    <name evidence="7" type="ORF">GCM10011346_50970</name>
</gene>
<evidence type="ECO:0000256" key="2">
    <source>
        <dbReference type="ARBA" id="ARBA00022692"/>
    </source>
</evidence>
<keyword evidence="3 5" id="KW-1133">Transmembrane helix</keyword>
<comment type="caution">
    <text evidence="7">The sequence shown here is derived from an EMBL/GenBank/DDBJ whole genome shotgun (WGS) entry which is preliminary data.</text>
</comment>